<dbReference type="GO" id="GO:0005096">
    <property type="term" value="F:GTPase activator activity"/>
    <property type="evidence" value="ECO:0007669"/>
    <property type="project" value="InterPro"/>
</dbReference>
<dbReference type="InterPro" id="IPR027038">
    <property type="entry name" value="RanGap"/>
</dbReference>
<dbReference type="GO" id="GO:0048471">
    <property type="term" value="C:perinuclear region of cytoplasm"/>
    <property type="evidence" value="ECO:0007669"/>
    <property type="project" value="TreeGrafter"/>
</dbReference>
<dbReference type="PANTHER" id="PTHR24113">
    <property type="entry name" value="RAN GTPASE-ACTIVATING PROTEIN 1"/>
    <property type="match status" value="1"/>
</dbReference>
<dbReference type="PANTHER" id="PTHR24113:SF15">
    <property type="entry name" value="NACHT DOMAIN-CONTAINING PROTEIN"/>
    <property type="match status" value="1"/>
</dbReference>
<dbReference type="GO" id="GO:0005634">
    <property type="term" value="C:nucleus"/>
    <property type="evidence" value="ECO:0007669"/>
    <property type="project" value="TreeGrafter"/>
</dbReference>
<dbReference type="GO" id="GO:0005829">
    <property type="term" value="C:cytosol"/>
    <property type="evidence" value="ECO:0007669"/>
    <property type="project" value="TreeGrafter"/>
</dbReference>
<evidence type="ECO:0000313" key="1">
    <source>
        <dbReference type="EMBL" id="CAE0628475.1"/>
    </source>
</evidence>
<dbReference type="GO" id="GO:0006913">
    <property type="term" value="P:nucleocytoplasmic transport"/>
    <property type="evidence" value="ECO:0007669"/>
    <property type="project" value="TreeGrafter"/>
</dbReference>
<reference evidence="1" key="1">
    <citation type="submission" date="2021-01" db="EMBL/GenBank/DDBJ databases">
        <authorList>
            <person name="Corre E."/>
            <person name="Pelletier E."/>
            <person name="Niang G."/>
            <person name="Scheremetjew M."/>
            <person name="Finn R."/>
            <person name="Kale V."/>
            <person name="Holt S."/>
            <person name="Cochrane G."/>
            <person name="Meng A."/>
            <person name="Brown T."/>
            <person name="Cohen L."/>
        </authorList>
    </citation>
    <scope>NUCLEOTIDE SEQUENCE</scope>
    <source>
        <strain evidence="1">CCMP3107</strain>
    </source>
</reference>
<name>A0A7S4D4L3_HETAK</name>
<dbReference type="GO" id="GO:0031267">
    <property type="term" value="F:small GTPase binding"/>
    <property type="evidence" value="ECO:0007669"/>
    <property type="project" value="TreeGrafter"/>
</dbReference>
<protein>
    <submittedName>
        <fullName evidence="1">Uncharacterized protein</fullName>
    </submittedName>
</protein>
<dbReference type="SMART" id="SM00368">
    <property type="entry name" value="LRR_RI"/>
    <property type="match status" value="5"/>
</dbReference>
<dbReference type="AlphaFoldDB" id="A0A7S4D4L3"/>
<dbReference type="InterPro" id="IPR001611">
    <property type="entry name" value="Leu-rich_rpt"/>
</dbReference>
<proteinExistence type="predicted"/>
<dbReference type="InterPro" id="IPR032675">
    <property type="entry name" value="LRR_dom_sf"/>
</dbReference>
<dbReference type="Gene3D" id="3.80.10.10">
    <property type="entry name" value="Ribonuclease Inhibitor"/>
    <property type="match status" value="1"/>
</dbReference>
<dbReference type="SUPFAM" id="SSF52047">
    <property type="entry name" value="RNI-like"/>
    <property type="match status" value="1"/>
</dbReference>
<dbReference type="EMBL" id="HBIU01015324">
    <property type="protein sequence ID" value="CAE0628475.1"/>
    <property type="molecule type" value="Transcribed_RNA"/>
</dbReference>
<gene>
    <name evidence="1" type="ORF">HAKA00212_LOCUS7157</name>
</gene>
<organism evidence="1">
    <name type="scientific">Heterosigma akashiwo</name>
    <name type="common">Chromophytic alga</name>
    <name type="synonym">Heterosigma carterae</name>
    <dbReference type="NCBI Taxonomy" id="2829"/>
    <lineage>
        <taxon>Eukaryota</taxon>
        <taxon>Sar</taxon>
        <taxon>Stramenopiles</taxon>
        <taxon>Ochrophyta</taxon>
        <taxon>Raphidophyceae</taxon>
        <taxon>Chattonellales</taxon>
        <taxon>Chattonellaceae</taxon>
        <taxon>Heterosigma</taxon>
    </lineage>
</organism>
<dbReference type="Pfam" id="PF13516">
    <property type="entry name" value="LRR_6"/>
    <property type="match status" value="2"/>
</dbReference>
<accession>A0A7S4D4L3</accession>
<sequence>MATTTVDHLEEKDESKEEDEEVILKYEYDRTEFHLTWIADTADFFHKEKLDEDVFLSMVGQEDNMEPEEFAEFLEELQKDEVVETLDLTGFKLVDLNDLGIDGTGNNERLSSVFDAILKGTGPLVNINLSSNHFGLHSWRLLSVLSDFLTLTKIEALDLTGCTLMTPGRRVYNGILLLAEAFRQMPRLKRLRLTDNGLDVECFKAITHKLLERALDPESVQVEALDLSQNPLLQDLHGSRTDGAWGPFCHALRHWRALAFLNVSDLEADYLICQELLASLPELINLETFICERNELHIVGAKEIARQLDSNKCIRYLRIAGSQIEDEGAIAILEALKQNETLQYLDISDNGLTVEIKASVERVALDSISIMDICFAGNEISSEDVEEFTTLIHANHQFNHLRQSPENFDITAVTEAVYSNIVHKLDRLTRAEMKGLQHNPLFEENEDLRSRLLLLCPPTRDELVQQAMERKKLLLANG</sequence>